<protein>
    <recommendedName>
        <fullName evidence="1">Phage conserved hypothetical protein C-terminal domain-containing protein</fullName>
    </recommendedName>
</protein>
<sequence length="304" mass="35341">MKLLINEQPLQLLPSLVHLVGLNEALFLQQLHFRSLISKNVRDGHQWVYKTYDQWLEEFSFLSRMTIKRTIYNLEKQGYLISTSEYNKMKIDKTKWYRIDYTKLPAFSIQEDTSVEEVTPANSELEIDHATFQSDTSTDQKEDDATFQSDTTDVSLRNAVSYQSETMDCTNVVRPITKELKELKRIKNKELVEKPLDVTHFVIAYLNEKTGKQFKATSAATKKFINARVKEGYTQQDFVRVIDLKVSQWNNNPEYRAYLRPSTLFNPTNFENYLNEQPAVPVQATQRCLPQSPVLDFSQGENLG</sequence>
<dbReference type="NCBIfam" id="TIGR02220">
    <property type="entry name" value="phg_TIGR02220"/>
    <property type="match status" value="1"/>
</dbReference>
<dbReference type="EMBL" id="CP015108">
    <property type="protein sequence ID" value="ARF12814.1"/>
    <property type="molecule type" value="Genomic_DNA"/>
</dbReference>
<name>A0ABM6JRQ1_SPOUR</name>
<accession>A0ABM6JRQ1</accession>
<dbReference type="RefSeq" id="WP_051210583.1">
    <property type="nucleotide sequence ID" value="NZ_CP015108.1"/>
</dbReference>
<gene>
    <name evidence="2" type="ORF">SporoS204_00675</name>
</gene>
<evidence type="ECO:0000313" key="2">
    <source>
        <dbReference type="EMBL" id="ARF12814.1"/>
    </source>
</evidence>
<dbReference type="Proteomes" id="UP000192486">
    <property type="component" value="Chromosome"/>
</dbReference>
<feature type="domain" description="Phage conserved hypothetical protein C-terminal" evidence="1">
    <location>
        <begin position="202"/>
        <end position="275"/>
    </location>
</feature>
<reference evidence="2 3" key="1">
    <citation type="submission" date="2016-04" db="EMBL/GenBank/DDBJ databases">
        <title>Comparative Genomics and Epigenetics of Sporosarcina ureae.</title>
        <authorList>
            <person name="Oliver A.S."/>
            <person name="Cooper K.K."/>
        </authorList>
    </citation>
    <scope>NUCLEOTIDE SEQUENCE [LARGE SCALE GENOMIC DNA]</scope>
    <source>
        <strain evidence="2 3">S204</strain>
    </source>
</reference>
<proteinExistence type="predicted"/>
<evidence type="ECO:0000259" key="1">
    <source>
        <dbReference type="Pfam" id="PF09524"/>
    </source>
</evidence>
<evidence type="ECO:0000313" key="3">
    <source>
        <dbReference type="Proteomes" id="UP000192486"/>
    </source>
</evidence>
<organism evidence="2 3">
    <name type="scientific">Sporosarcina ureae</name>
    <dbReference type="NCBI Taxonomy" id="1571"/>
    <lineage>
        <taxon>Bacteria</taxon>
        <taxon>Bacillati</taxon>
        <taxon>Bacillota</taxon>
        <taxon>Bacilli</taxon>
        <taxon>Bacillales</taxon>
        <taxon>Caryophanaceae</taxon>
        <taxon>Sporosarcina</taxon>
    </lineage>
</organism>
<dbReference type="Pfam" id="PF09524">
    <property type="entry name" value="Phg_2220_C"/>
    <property type="match status" value="1"/>
</dbReference>
<dbReference type="InterPro" id="IPR011741">
    <property type="entry name" value="Phg_2220_C"/>
</dbReference>
<keyword evidence="3" id="KW-1185">Reference proteome</keyword>